<sequence length="169" mass="17885">MKAVIPSMRSRRSGTIVNVSSVAGLDGRAACSIYAGSKFALEGMSEGLARDLAPFNIRVLVVEPGQFRTKFAAAIMYPAAGTTKAYEGTPLHEIQQGLLALDGKQPGDPIKAVARVMEVINGTGMGEGKTGFLRLPLGPDCVQRGRAKIASLEQNFDAMNEIAMSTNID</sequence>
<evidence type="ECO:0000313" key="4">
    <source>
        <dbReference type="EMBL" id="OJD13954.1"/>
    </source>
</evidence>
<evidence type="ECO:0000256" key="1">
    <source>
        <dbReference type="ARBA" id="ARBA00006484"/>
    </source>
</evidence>
<dbReference type="SUPFAM" id="SSF51735">
    <property type="entry name" value="NAD(P)-binding Rossmann-fold domains"/>
    <property type="match status" value="1"/>
</dbReference>
<dbReference type="PRINTS" id="PR00080">
    <property type="entry name" value="SDRFAMILY"/>
</dbReference>
<dbReference type="Proteomes" id="UP000182235">
    <property type="component" value="Unassembled WGS sequence"/>
</dbReference>
<dbReference type="AlphaFoldDB" id="A0A1J9PD74"/>
<dbReference type="OrthoDB" id="1274115at2759"/>
<keyword evidence="5" id="KW-1185">Reference proteome</keyword>
<gene>
    <name evidence="4" type="ORF">AJ78_05641</name>
</gene>
<reference evidence="4 5" key="1">
    <citation type="submission" date="2015-07" db="EMBL/GenBank/DDBJ databases">
        <title>Emmonsia species relationships and genome sequence.</title>
        <authorList>
            <consortium name="The Broad Institute Genomics Platform"/>
            <person name="Cuomo C.A."/>
            <person name="Munoz J.F."/>
            <person name="Imamovic A."/>
            <person name="Priest M.E."/>
            <person name="Young S."/>
            <person name="Clay O.K."/>
            <person name="McEwen J.G."/>
        </authorList>
    </citation>
    <scope>NUCLEOTIDE SEQUENCE [LARGE SCALE GENOMIC DNA]</scope>
    <source>
        <strain evidence="4 5">UAMH 9510</strain>
    </source>
</reference>
<keyword evidence="2" id="KW-0521">NADP</keyword>
<comment type="similarity">
    <text evidence="1">Belongs to the short-chain dehydrogenases/reductases (SDR) family.</text>
</comment>
<dbReference type="EMBL" id="LGRN01000255">
    <property type="protein sequence ID" value="OJD13954.1"/>
    <property type="molecule type" value="Genomic_DNA"/>
</dbReference>
<dbReference type="Gene3D" id="3.40.50.720">
    <property type="entry name" value="NAD(P)-binding Rossmann-like Domain"/>
    <property type="match status" value="1"/>
</dbReference>
<dbReference type="Pfam" id="PF00106">
    <property type="entry name" value="adh_short"/>
    <property type="match status" value="1"/>
</dbReference>
<evidence type="ECO:0000256" key="2">
    <source>
        <dbReference type="ARBA" id="ARBA00022857"/>
    </source>
</evidence>
<dbReference type="InterPro" id="IPR036291">
    <property type="entry name" value="NAD(P)-bd_dom_sf"/>
</dbReference>
<dbReference type="InterPro" id="IPR020904">
    <property type="entry name" value="Sc_DH/Rdtase_CS"/>
</dbReference>
<evidence type="ECO:0000313" key="5">
    <source>
        <dbReference type="Proteomes" id="UP000182235"/>
    </source>
</evidence>
<name>A0A1J9PD74_9EURO</name>
<dbReference type="PRINTS" id="PR00081">
    <property type="entry name" value="GDHRDH"/>
</dbReference>
<accession>A0A1J9PD74</accession>
<dbReference type="PANTHER" id="PTHR43976">
    <property type="entry name" value="SHORT CHAIN DEHYDROGENASE"/>
    <property type="match status" value="1"/>
</dbReference>
<proteinExistence type="inferred from homology"/>
<dbReference type="VEuPathDB" id="FungiDB:AJ78_05641"/>
<dbReference type="InterPro" id="IPR051911">
    <property type="entry name" value="SDR_oxidoreductase"/>
</dbReference>
<evidence type="ECO:0000256" key="3">
    <source>
        <dbReference type="ARBA" id="ARBA00023002"/>
    </source>
</evidence>
<organism evidence="4 5">
    <name type="scientific">Emergomyces pasteurianus Ep9510</name>
    <dbReference type="NCBI Taxonomy" id="1447872"/>
    <lineage>
        <taxon>Eukaryota</taxon>
        <taxon>Fungi</taxon>
        <taxon>Dikarya</taxon>
        <taxon>Ascomycota</taxon>
        <taxon>Pezizomycotina</taxon>
        <taxon>Eurotiomycetes</taxon>
        <taxon>Eurotiomycetidae</taxon>
        <taxon>Onygenales</taxon>
        <taxon>Ajellomycetaceae</taxon>
        <taxon>Emergomyces</taxon>
    </lineage>
</organism>
<dbReference type="STRING" id="1447872.A0A1J9PD74"/>
<keyword evidence="3" id="KW-0560">Oxidoreductase</keyword>
<dbReference type="PANTHER" id="PTHR43976:SF16">
    <property type="entry name" value="SHORT-CHAIN DEHYDROGENASE_REDUCTASE FAMILY PROTEIN"/>
    <property type="match status" value="1"/>
</dbReference>
<comment type="caution">
    <text evidence="4">The sequence shown here is derived from an EMBL/GenBank/DDBJ whole genome shotgun (WGS) entry which is preliminary data.</text>
</comment>
<dbReference type="GO" id="GO:0016491">
    <property type="term" value="F:oxidoreductase activity"/>
    <property type="evidence" value="ECO:0007669"/>
    <property type="project" value="UniProtKB-KW"/>
</dbReference>
<protein>
    <submittedName>
        <fullName evidence="4">Uncharacterized protein</fullName>
    </submittedName>
</protein>
<dbReference type="InterPro" id="IPR002347">
    <property type="entry name" value="SDR_fam"/>
</dbReference>
<dbReference type="PROSITE" id="PS00061">
    <property type="entry name" value="ADH_SHORT"/>
    <property type="match status" value="1"/>
</dbReference>